<protein>
    <submittedName>
        <fullName evidence="1">Uncharacterized protein</fullName>
    </submittedName>
</protein>
<dbReference type="KEGG" id="ncv:NCAV_0847"/>
<dbReference type="AlphaFoldDB" id="A0A2K5AQX1"/>
<accession>A0A2K5AQX1</accession>
<name>A0A2K5AQX1_9ARCH</name>
<evidence type="ECO:0000313" key="1">
    <source>
        <dbReference type="EMBL" id="SPC34025.1"/>
    </source>
</evidence>
<proteinExistence type="predicted"/>
<reference evidence="2" key="1">
    <citation type="submission" date="2018-01" db="EMBL/GenBank/DDBJ databases">
        <authorList>
            <person name="Kerou L M."/>
        </authorList>
    </citation>
    <scope>NUCLEOTIDE SEQUENCE [LARGE SCALE GENOMIC DNA]</scope>
    <source>
        <strain evidence="2">SCU2</strain>
    </source>
</reference>
<gene>
    <name evidence="1" type="ORF">NCAV_0847</name>
</gene>
<sequence length="410" mass="45808">MVMKMRNRGIMLVTVVAIGVVVTSLATIGLGFDVGESSSRRIIAIEQRWDGSITARYVRVSDLKPNSSMLFLDPFNKTMQEFYKGSNPNPVSLIRLLEKADAYEYYRLIRLPEMYGGDANDISSYRAYSIVGINMLQKCLVGYRSERQWIEDPCSGDVYRVWDGIVIYGYSMSGNITGSPNALARLRLGVDSDGYIVAFKGDDSVRGDGIPGHGRIILGKDVMDSSRAMLNAVSKHLGINLPMIDGYIPTRVDVWHRWMDNINSNMQDKQYIDYINVSYVGINSTGISRYTLSIFDLTKHPILRLEQRQESSALTILNLLGYNSESDSCRYEKSTGSTDGKYYILISRWYLTGSTGELSCSILEHTMSVWISDDADGVGGYLIIVVGYMLSSEEMLATVKALDIKEIDSS</sequence>
<evidence type="ECO:0000313" key="2">
    <source>
        <dbReference type="Proteomes" id="UP000236248"/>
    </source>
</evidence>
<dbReference type="Proteomes" id="UP000236248">
    <property type="component" value="Chromosome NCAV"/>
</dbReference>
<dbReference type="EMBL" id="LT981265">
    <property type="protein sequence ID" value="SPC34025.1"/>
    <property type="molecule type" value="Genomic_DNA"/>
</dbReference>
<keyword evidence="2" id="KW-1185">Reference proteome</keyword>
<organism evidence="1 2">
    <name type="scientific">Candidatus Nitrosocaldus cavascurensis</name>
    <dbReference type="NCBI Taxonomy" id="2058097"/>
    <lineage>
        <taxon>Archaea</taxon>
        <taxon>Nitrososphaerota</taxon>
        <taxon>Nitrososphaeria</taxon>
        <taxon>Candidatus Nitrosocaldales</taxon>
        <taxon>Candidatus Nitrosocaldaceae</taxon>
        <taxon>Candidatus Nitrosocaldus</taxon>
    </lineage>
</organism>